<name>A0ABY8AH19_9ACTN</name>
<organism evidence="2 3">
    <name type="scientific">Streptomyces yunnanensis</name>
    <dbReference type="NCBI Taxonomy" id="156453"/>
    <lineage>
        <taxon>Bacteria</taxon>
        <taxon>Bacillati</taxon>
        <taxon>Actinomycetota</taxon>
        <taxon>Actinomycetes</taxon>
        <taxon>Kitasatosporales</taxon>
        <taxon>Streptomycetaceae</taxon>
        <taxon>Streptomyces</taxon>
    </lineage>
</organism>
<dbReference type="RefSeq" id="WP_275310480.1">
    <property type="nucleotide sequence ID" value="NZ_CP095749.1"/>
</dbReference>
<feature type="chain" id="PRO_5047077079" evidence="1">
    <location>
        <begin position="22"/>
        <end position="217"/>
    </location>
</feature>
<gene>
    <name evidence="2" type="ORF">MOV08_36685</name>
</gene>
<keyword evidence="1" id="KW-0732">Signal</keyword>
<evidence type="ECO:0000256" key="1">
    <source>
        <dbReference type="SAM" id="SignalP"/>
    </source>
</evidence>
<sequence>MSAVLAPFAALTFLTPVTAHADEVKGQDAGKDPKLAGELIDYCQRNASSCTFTPYGNAPQTFDAAPEVVSEKKYNCSKTENLGAKYAVSRKYGGSYTITTGVTLGAEAGGSPFDIAVKGSIQAKYEESRSWNWETSTTEELNATIKPRMAGFVKAIKHMKSVEGSLFVKRYNDSGVGYNYYLLDHIFAAMQERTPSLVADEAPMTSQETQSYCSTAR</sequence>
<proteinExistence type="predicted"/>
<dbReference type="Proteomes" id="UP001218629">
    <property type="component" value="Chromosome"/>
</dbReference>
<feature type="signal peptide" evidence="1">
    <location>
        <begin position="1"/>
        <end position="21"/>
    </location>
</feature>
<evidence type="ECO:0000313" key="2">
    <source>
        <dbReference type="EMBL" id="WEB44288.1"/>
    </source>
</evidence>
<protein>
    <submittedName>
        <fullName evidence="2">Uncharacterized protein</fullName>
    </submittedName>
</protein>
<dbReference type="EMBL" id="CP095749">
    <property type="protein sequence ID" value="WEB44288.1"/>
    <property type="molecule type" value="Genomic_DNA"/>
</dbReference>
<evidence type="ECO:0000313" key="3">
    <source>
        <dbReference type="Proteomes" id="UP001218629"/>
    </source>
</evidence>
<keyword evidence="3" id="KW-1185">Reference proteome</keyword>
<reference evidence="2 3" key="1">
    <citation type="submission" date="2022-03" db="EMBL/GenBank/DDBJ databases">
        <title>Streptomyces yunnanensis P86,complete genome.</title>
        <authorList>
            <person name="Chen S."/>
            <person name="Zhang Q."/>
        </authorList>
    </citation>
    <scope>NUCLEOTIDE SEQUENCE [LARGE SCALE GENOMIC DNA]</scope>
    <source>
        <strain evidence="2 3">P86</strain>
    </source>
</reference>
<accession>A0ABY8AH19</accession>